<dbReference type="Proteomes" id="UP001157006">
    <property type="component" value="Chromosome 1S"/>
</dbReference>
<sequence>MFEVFSKHGVVEEVVIPPKLNKFGKIFGFARFIEVEDSRRRRESEVAGSGGVKKNEASRLLGVTNRKKVFDKGTLMGNMSFAEVVGSKRAQSRVFIQHPNSFQDGRVFLHQSHTFKSKLVPLGRDGRGRYKGPYQRRIKLTGDSHAPMRIAVRNGESKMEWASSYSDSSREGDSIDDIEDWLSENSPHNSPGGICVVAETEEGEILEQVSDAFWNIEKGDQKRLGRAKSNSGPVTFDEVLEVAKVTKAVSAVDGKMPKKKGTVDILKKTKPAKFEELSLVAENPSHSFKSRGYVVYPEFSIRDILSGGSVLCCRSTSSSDVCKGNFRFWVGWEGRDSNVGDRLWCAINNLGIVRVDNNKDDLKKIQYMEAADKEKFLAQSLWSKDKVGWFSVASIGRSGGICLIQETKLKAIDESIVRSLWSKDKVGWFSVASIGRSGGIFLIQETKLKAIDESIVRSLWSKDKVGWFSVASIGRS</sequence>
<accession>A0AAV0Z8F9</accession>
<evidence type="ECO:0008006" key="3">
    <source>
        <dbReference type="Google" id="ProtNLM"/>
    </source>
</evidence>
<keyword evidence="2" id="KW-1185">Reference proteome</keyword>
<gene>
    <name evidence="1" type="ORF">VFH_I121440</name>
</gene>
<dbReference type="AlphaFoldDB" id="A0AAV0Z8F9"/>
<proteinExistence type="predicted"/>
<evidence type="ECO:0000313" key="2">
    <source>
        <dbReference type="Proteomes" id="UP001157006"/>
    </source>
</evidence>
<evidence type="ECO:0000313" key="1">
    <source>
        <dbReference type="EMBL" id="CAI8594052.1"/>
    </source>
</evidence>
<reference evidence="1 2" key="1">
    <citation type="submission" date="2023-01" db="EMBL/GenBank/DDBJ databases">
        <authorList>
            <person name="Kreplak J."/>
        </authorList>
    </citation>
    <scope>NUCLEOTIDE SEQUENCE [LARGE SCALE GENOMIC DNA]</scope>
</reference>
<name>A0AAV0Z8F9_VICFA</name>
<dbReference type="EMBL" id="OX451735">
    <property type="protein sequence ID" value="CAI8594052.1"/>
    <property type="molecule type" value="Genomic_DNA"/>
</dbReference>
<protein>
    <recommendedName>
        <fullName evidence="3">RRM domain-containing protein</fullName>
    </recommendedName>
</protein>
<organism evidence="1 2">
    <name type="scientific">Vicia faba</name>
    <name type="common">Broad bean</name>
    <name type="synonym">Faba vulgaris</name>
    <dbReference type="NCBI Taxonomy" id="3906"/>
    <lineage>
        <taxon>Eukaryota</taxon>
        <taxon>Viridiplantae</taxon>
        <taxon>Streptophyta</taxon>
        <taxon>Embryophyta</taxon>
        <taxon>Tracheophyta</taxon>
        <taxon>Spermatophyta</taxon>
        <taxon>Magnoliopsida</taxon>
        <taxon>eudicotyledons</taxon>
        <taxon>Gunneridae</taxon>
        <taxon>Pentapetalae</taxon>
        <taxon>rosids</taxon>
        <taxon>fabids</taxon>
        <taxon>Fabales</taxon>
        <taxon>Fabaceae</taxon>
        <taxon>Papilionoideae</taxon>
        <taxon>50 kb inversion clade</taxon>
        <taxon>NPAAA clade</taxon>
        <taxon>Hologalegina</taxon>
        <taxon>IRL clade</taxon>
        <taxon>Fabeae</taxon>
        <taxon>Vicia</taxon>
    </lineage>
</organism>